<evidence type="ECO:0000313" key="3">
    <source>
        <dbReference type="Proteomes" id="UP000299102"/>
    </source>
</evidence>
<protein>
    <submittedName>
        <fullName evidence="2">Uncharacterized protein</fullName>
    </submittedName>
</protein>
<gene>
    <name evidence="2" type="ORF">EVAR_23157_1</name>
</gene>
<dbReference type="Proteomes" id="UP000299102">
    <property type="component" value="Unassembled WGS sequence"/>
</dbReference>
<reference evidence="2 3" key="1">
    <citation type="journal article" date="2019" name="Commun. Biol.">
        <title>The bagworm genome reveals a unique fibroin gene that provides high tensile strength.</title>
        <authorList>
            <person name="Kono N."/>
            <person name="Nakamura H."/>
            <person name="Ohtoshi R."/>
            <person name="Tomita M."/>
            <person name="Numata K."/>
            <person name="Arakawa K."/>
        </authorList>
    </citation>
    <scope>NUCLEOTIDE SEQUENCE [LARGE SCALE GENOMIC DNA]</scope>
</reference>
<evidence type="ECO:0000256" key="1">
    <source>
        <dbReference type="SAM" id="MobiDB-lite"/>
    </source>
</evidence>
<evidence type="ECO:0000313" key="2">
    <source>
        <dbReference type="EMBL" id="GBP35908.1"/>
    </source>
</evidence>
<feature type="region of interest" description="Disordered" evidence="1">
    <location>
        <begin position="1"/>
        <end position="32"/>
    </location>
</feature>
<sequence length="116" mass="12741">MHSVSPNHLHLTFLGNSPSESGQATSAHQSSYGRLLRGRAIIDLSPAGPPRVLPNPGRAARAFSSRAGRTRCSIYDKIDEKHVRVTSARIARTFEDIAKAKDHIRLPTGRSRRTAF</sequence>
<proteinExistence type="predicted"/>
<feature type="region of interest" description="Disordered" evidence="1">
    <location>
        <begin position="46"/>
        <end position="65"/>
    </location>
</feature>
<keyword evidence="3" id="KW-1185">Reference proteome</keyword>
<feature type="compositionally biased region" description="Polar residues" evidence="1">
    <location>
        <begin position="14"/>
        <end position="32"/>
    </location>
</feature>
<accession>A0A4C1VA35</accession>
<organism evidence="2 3">
    <name type="scientific">Eumeta variegata</name>
    <name type="common">Bagworm moth</name>
    <name type="synonym">Eumeta japonica</name>
    <dbReference type="NCBI Taxonomy" id="151549"/>
    <lineage>
        <taxon>Eukaryota</taxon>
        <taxon>Metazoa</taxon>
        <taxon>Ecdysozoa</taxon>
        <taxon>Arthropoda</taxon>
        <taxon>Hexapoda</taxon>
        <taxon>Insecta</taxon>
        <taxon>Pterygota</taxon>
        <taxon>Neoptera</taxon>
        <taxon>Endopterygota</taxon>
        <taxon>Lepidoptera</taxon>
        <taxon>Glossata</taxon>
        <taxon>Ditrysia</taxon>
        <taxon>Tineoidea</taxon>
        <taxon>Psychidae</taxon>
        <taxon>Oiketicinae</taxon>
        <taxon>Eumeta</taxon>
    </lineage>
</organism>
<dbReference type="EMBL" id="BGZK01000311">
    <property type="protein sequence ID" value="GBP35908.1"/>
    <property type="molecule type" value="Genomic_DNA"/>
</dbReference>
<name>A0A4C1VA35_EUMVA</name>
<dbReference type="AlphaFoldDB" id="A0A4C1VA35"/>
<comment type="caution">
    <text evidence="2">The sequence shown here is derived from an EMBL/GenBank/DDBJ whole genome shotgun (WGS) entry which is preliminary data.</text>
</comment>